<evidence type="ECO:0000313" key="4">
    <source>
        <dbReference type="Proteomes" id="UP001432322"/>
    </source>
</evidence>
<evidence type="ECO:0000313" key="3">
    <source>
        <dbReference type="EMBL" id="GMT20147.1"/>
    </source>
</evidence>
<sequence length="188" mass="18718">SLMITGALMTLLMAQTARAQFGGFNFADFIGPAISVATNQGTKGEQAGQIANIVSGVFLGNGQEPHQPPPRPPQQSYYSQYGGSSSGGGSPFFGSALGPSPSSNYGRGQSSFGGSPYGNSNSFGGNSNSFGGNSFGGNSFGGQGGNGFGGIRTSTVSSFGDYEDGSSIGTQSHKKTPTSSFGSGSGTS</sequence>
<feature type="compositionally biased region" description="Low complexity" evidence="1">
    <location>
        <begin position="74"/>
        <end position="83"/>
    </location>
</feature>
<feature type="compositionally biased region" description="Gly residues" evidence="1">
    <location>
        <begin position="140"/>
        <end position="150"/>
    </location>
</feature>
<reference evidence="3" key="1">
    <citation type="submission" date="2023-10" db="EMBL/GenBank/DDBJ databases">
        <title>Genome assembly of Pristionchus species.</title>
        <authorList>
            <person name="Yoshida K."/>
            <person name="Sommer R.J."/>
        </authorList>
    </citation>
    <scope>NUCLEOTIDE SEQUENCE</scope>
    <source>
        <strain evidence="3">RS5133</strain>
    </source>
</reference>
<gene>
    <name evidence="3" type="ORF">PFISCL1PPCAC_11444</name>
</gene>
<feature type="non-terminal residue" evidence="3">
    <location>
        <position position="188"/>
    </location>
</feature>
<feature type="region of interest" description="Disordered" evidence="1">
    <location>
        <begin position="59"/>
        <end position="119"/>
    </location>
</feature>
<protein>
    <submittedName>
        <fullName evidence="3">Uncharacterized protein</fullName>
    </submittedName>
</protein>
<feature type="region of interest" description="Disordered" evidence="1">
    <location>
        <begin position="140"/>
        <end position="188"/>
    </location>
</feature>
<comment type="caution">
    <text evidence="3">The sequence shown here is derived from an EMBL/GenBank/DDBJ whole genome shotgun (WGS) entry which is preliminary data.</text>
</comment>
<keyword evidence="2" id="KW-0732">Signal</keyword>
<dbReference type="Proteomes" id="UP001432322">
    <property type="component" value="Unassembled WGS sequence"/>
</dbReference>
<feature type="compositionally biased region" description="Low complexity" evidence="1">
    <location>
        <begin position="110"/>
        <end position="119"/>
    </location>
</feature>
<feature type="compositionally biased region" description="Low complexity" evidence="1">
    <location>
        <begin position="92"/>
        <end position="103"/>
    </location>
</feature>
<evidence type="ECO:0000256" key="1">
    <source>
        <dbReference type="SAM" id="MobiDB-lite"/>
    </source>
</evidence>
<keyword evidence="4" id="KW-1185">Reference proteome</keyword>
<dbReference type="EMBL" id="BTSY01000003">
    <property type="protein sequence ID" value="GMT20147.1"/>
    <property type="molecule type" value="Genomic_DNA"/>
</dbReference>
<accession>A0AAV5VN75</accession>
<evidence type="ECO:0000256" key="2">
    <source>
        <dbReference type="SAM" id="SignalP"/>
    </source>
</evidence>
<proteinExistence type="predicted"/>
<organism evidence="3 4">
    <name type="scientific">Pristionchus fissidentatus</name>
    <dbReference type="NCBI Taxonomy" id="1538716"/>
    <lineage>
        <taxon>Eukaryota</taxon>
        <taxon>Metazoa</taxon>
        <taxon>Ecdysozoa</taxon>
        <taxon>Nematoda</taxon>
        <taxon>Chromadorea</taxon>
        <taxon>Rhabditida</taxon>
        <taxon>Rhabditina</taxon>
        <taxon>Diplogasteromorpha</taxon>
        <taxon>Diplogasteroidea</taxon>
        <taxon>Neodiplogasteridae</taxon>
        <taxon>Pristionchus</taxon>
    </lineage>
</organism>
<dbReference type="AlphaFoldDB" id="A0AAV5VN75"/>
<name>A0AAV5VN75_9BILA</name>
<feature type="non-terminal residue" evidence="3">
    <location>
        <position position="1"/>
    </location>
</feature>
<feature type="chain" id="PRO_5043495806" evidence="2">
    <location>
        <begin position="20"/>
        <end position="188"/>
    </location>
</feature>
<feature type="signal peptide" evidence="2">
    <location>
        <begin position="1"/>
        <end position="19"/>
    </location>
</feature>